<feature type="region of interest" description="Disordered" evidence="8">
    <location>
        <begin position="1473"/>
        <end position="1492"/>
    </location>
</feature>
<feature type="region of interest" description="Disordered" evidence="8">
    <location>
        <begin position="741"/>
        <end position="766"/>
    </location>
</feature>
<dbReference type="InterPro" id="IPR013083">
    <property type="entry name" value="Znf_RING/FYVE/PHD"/>
</dbReference>
<feature type="domain" description="Helicase ATP-binding" evidence="10">
    <location>
        <begin position="336"/>
        <end position="538"/>
    </location>
</feature>
<dbReference type="GO" id="GO:0005634">
    <property type="term" value="C:nucleus"/>
    <property type="evidence" value="ECO:0007669"/>
    <property type="project" value="TreeGrafter"/>
</dbReference>
<keyword evidence="6" id="KW-0067">ATP-binding</keyword>
<organism evidence="12 13">
    <name type="scientific">Lasiosphaeris hirsuta</name>
    <dbReference type="NCBI Taxonomy" id="260670"/>
    <lineage>
        <taxon>Eukaryota</taxon>
        <taxon>Fungi</taxon>
        <taxon>Dikarya</taxon>
        <taxon>Ascomycota</taxon>
        <taxon>Pezizomycotina</taxon>
        <taxon>Sordariomycetes</taxon>
        <taxon>Sordariomycetidae</taxon>
        <taxon>Sordariales</taxon>
        <taxon>Lasiosphaeriaceae</taxon>
        <taxon>Lasiosphaeris</taxon>
    </lineage>
</organism>
<accession>A0AA40E183</accession>
<keyword evidence="4" id="KW-0378">Hydrolase</keyword>
<dbReference type="GO" id="GO:0000209">
    <property type="term" value="P:protein polyubiquitination"/>
    <property type="evidence" value="ECO:0007669"/>
    <property type="project" value="TreeGrafter"/>
</dbReference>
<dbReference type="InterPro" id="IPR049730">
    <property type="entry name" value="SNF2/RAD54-like_C"/>
</dbReference>
<evidence type="ECO:0000256" key="2">
    <source>
        <dbReference type="ARBA" id="ARBA00022741"/>
    </source>
</evidence>
<name>A0AA40E183_9PEZI</name>
<dbReference type="SMART" id="SM00487">
    <property type="entry name" value="DEXDc"/>
    <property type="match status" value="1"/>
</dbReference>
<dbReference type="GO" id="GO:0061630">
    <property type="term" value="F:ubiquitin protein ligase activity"/>
    <property type="evidence" value="ECO:0007669"/>
    <property type="project" value="TreeGrafter"/>
</dbReference>
<reference evidence="12" key="1">
    <citation type="submission" date="2023-06" db="EMBL/GenBank/DDBJ databases">
        <title>Genome-scale phylogeny and comparative genomics of the fungal order Sordariales.</title>
        <authorList>
            <consortium name="Lawrence Berkeley National Laboratory"/>
            <person name="Hensen N."/>
            <person name="Bonometti L."/>
            <person name="Westerberg I."/>
            <person name="Brannstrom I.O."/>
            <person name="Guillou S."/>
            <person name="Cros-Aarteil S."/>
            <person name="Calhoun S."/>
            <person name="Haridas S."/>
            <person name="Kuo A."/>
            <person name="Mondo S."/>
            <person name="Pangilinan J."/>
            <person name="Riley R."/>
            <person name="Labutti K."/>
            <person name="Andreopoulos B."/>
            <person name="Lipzen A."/>
            <person name="Chen C."/>
            <person name="Yanf M."/>
            <person name="Daum C."/>
            <person name="Ng V."/>
            <person name="Clum A."/>
            <person name="Steindorff A."/>
            <person name="Ohm R."/>
            <person name="Martin F."/>
            <person name="Silar P."/>
            <person name="Natvig D."/>
            <person name="Lalanne C."/>
            <person name="Gautier V."/>
            <person name="Ament-Velasquez S.L."/>
            <person name="Kruys A."/>
            <person name="Hutchinson M.I."/>
            <person name="Powell A.J."/>
            <person name="Barry K."/>
            <person name="Miller A.N."/>
            <person name="Grigoriev I.V."/>
            <person name="Debuchy R."/>
            <person name="Gladieux P."/>
            <person name="Thoren M.H."/>
            <person name="Johannesson H."/>
        </authorList>
    </citation>
    <scope>NUCLEOTIDE SEQUENCE</scope>
    <source>
        <strain evidence="12">SMH4607-1</strain>
    </source>
</reference>
<evidence type="ECO:0000256" key="3">
    <source>
        <dbReference type="ARBA" id="ARBA00022771"/>
    </source>
</evidence>
<dbReference type="PROSITE" id="PS00518">
    <property type="entry name" value="ZF_RING_1"/>
    <property type="match status" value="1"/>
</dbReference>
<evidence type="ECO:0000256" key="8">
    <source>
        <dbReference type="SAM" id="MobiDB-lite"/>
    </source>
</evidence>
<protein>
    <submittedName>
        <fullName evidence="12">SNF2 family N-terminal domain-containing protein</fullName>
    </submittedName>
</protein>
<gene>
    <name evidence="12" type="ORF">B0H67DRAFT_599997</name>
</gene>
<dbReference type="InterPro" id="IPR014001">
    <property type="entry name" value="Helicase_ATP-bd"/>
</dbReference>
<dbReference type="CDD" id="cd18793">
    <property type="entry name" value="SF2_C_SNF"/>
    <property type="match status" value="1"/>
</dbReference>
<keyword evidence="3 7" id="KW-0863">Zinc-finger</keyword>
<dbReference type="InterPro" id="IPR001841">
    <property type="entry name" value="Znf_RING"/>
</dbReference>
<dbReference type="Gene3D" id="3.40.50.300">
    <property type="entry name" value="P-loop containing nucleotide triphosphate hydrolases"/>
    <property type="match status" value="1"/>
</dbReference>
<dbReference type="InterPro" id="IPR052583">
    <property type="entry name" value="ATP-helicase/E3_Ub-Ligase"/>
</dbReference>
<evidence type="ECO:0000256" key="4">
    <source>
        <dbReference type="ARBA" id="ARBA00022801"/>
    </source>
</evidence>
<dbReference type="Pfam" id="PF00271">
    <property type="entry name" value="Helicase_C"/>
    <property type="match status" value="1"/>
</dbReference>
<proteinExistence type="predicted"/>
<feature type="domain" description="RING-type" evidence="9">
    <location>
        <begin position="1140"/>
        <end position="1178"/>
    </location>
</feature>
<dbReference type="InterPro" id="IPR000330">
    <property type="entry name" value="SNF2_N"/>
</dbReference>
<dbReference type="PROSITE" id="PS50089">
    <property type="entry name" value="ZF_RING_2"/>
    <property type="match status" value="1"/>
</dbReference>
<dbReference type="FunFam" id="3.40.50.10810:FF:000059">
    <property type="entry name" value="SNF2 family helicase/ATPase, putative"/>
    <property type="match status" value="1"/>
</dbReference>
<dbReference type="Pfam" id="PF13639">
    <property type="entry name" value="zf-RING_2"/>
    <property type="match status" value="1"/>
</dbReference>
<dbReference type="InterPro" id="IPR001650">
    <property type="entry name" value="Helicase_C-like"/>
</dbReference>
<evidence type="ECO:0000259" key="9">
    <source>
        <dbReference type="PROSITE" id="PS50089"/>
    </source>
</evidence>
<sequence length="1492" mass="168392">MPRTKRSPRGIRWRGKKPDNALPESESLAALVGMVHLMPTKASGDSDAQVTEPAAKRTKTTASRHVICVARERLQLPSREANTSSESTVITKRNVGEALGLKLTKVVPLTPESDWNLIFFPRERSPKDNPFWVTYAIKYSDLSNKQLVALNVAQTQGFDYGDPGCVWASIDICIRQKSSSIELDLSIEVRWNESISVWGNCDSSTQQSLRDSVLGAWYPELRQNHLASLVSWSPQDFYEAAFVPDKDVFNAEVSSMEAPQLQAQLYPFQRRAVQWLLRREGVQWHQDPKNSRGNVQPYQPLDRGLPVSFVPVEDVYGEDFYASPIFGSAIRDTSVFLSHQNIRGGILAEEMGLGKTLEVIALVLLHQRPEASAMVFDPYTSRELLPTSATLIVTPSTLLDQWISELNRHAPTLRILYYPGLKRATKRKNEEERAEFLAEHDIVITTYEVLRTELWVATDGPERSMRNSKQYERPKSPLMQLSWWRVCIDEAQMVENWTNNAAKLATMIPRVNAWGITGTPVKDDIQKDLRGLLHFLRFEPYASDTRIWNLMTTGNKEPFHNLFNMISMRQTKSMVRSEISIPAQRRYVITMPFTAVEEQNYQSLFKELAVSCGLDVEGNPLEAGWDANDPTVQSAMRTALDRLRQTALHPEVGIRNRRALRHRDAPMRTVEEVLDAMLEHSDGARRTDQRNLLSLMVTKGQVLAGLQRPKEALALWEEVREKCEPIVAECRQQLEHEVEEARKAASQAAQSSSGDDQGDGSQDTLFPRVGDARRRLRSALEVQHRAVFFCANGYFSIKSNEEMTVPGSEEFKRLEKMEVEGYDFAKAIRKEILQETYGKSKSLMGRLESDAEHQSFAVIPESTSADLRGIESRKIVNALEELCAGLNTQADQLDDWREHIIQLLLKPLVDEENDEITGEEYELSTKLQDEILVFVQVLRASLADRQAAITGQRNFLVMHETKVANRMALNGDGPFPEKLLELFKLRENIKTWKIEPDPVIPSDPFDSLKGLISELRALSVKLQHDATSGSSRAANELTIVTDLLKLTQKQQVEQGNAATSMEQETERFTETLNARLDFYRQLQAVSDMVGEYDGVIDEAGLETVTKQEDALQTKLATAESKHRYLVHLKETETGSEQRMCVICQSEFSIGVLTVCGHQFCKECITLWFKAHHNCPVCKRHLTPSNLHDITLKPQQLKVHSEGNQIDSSQPQTSPSKKISTIYSQFSPEKLAEIMNIELNGPNFTTKVDTLVRHLIWLRESDPGAKSIVFSQYKDFLDVLAQAFRRYNIGYTSFDKANGITNFKEDPGTEVFLLHARAHASGLNLVNASHVFLCEPLLNTALELQAIARVDRIGQLNETTVWLYIVDGTVEESIYNLSVQRRLEHMGRSLLKGKSKESTPELLDTNLDAANALEMQQARLSKLMGKDGISGEAVDKKDLLTCLFWHVRVRQDGEERMIGNPAIRGFLAAGAAEGRRERDAPESNEMAPLVVPG</sequence>
<dbReference type="PANTHER" id="PTHR45865:SF1">
    <property type="entry name" value="E3 UBIQUITIN-PROTEIN LIGASE SHPRH"/>
    <property type="match status" value="1"/>
</dbReference>
<evidence type="ECO:0000256" key="6">
    <source>
        <dbReference type="ARBA" id="ARBA00022840"/>
    </source>
</evidence>
<feature type="compositionally biased region" description="Basic residues" evidence="8">
    <location>
        <begin position="1"/>
        <end position="15"/>
    </location>
</feature>
<dbReference type="InterPro" id="IPR038718">
    <property type="entry name" value="SNF2-like_sf"/>
</dbReference>
<dbReference type="SUPFAM" id="SSF57850">
    <property type="entry name" value="RING/U-box"/>
    <property type="match status" value="1"/>
</dbReference>
<keyword evidence="5" id="KW-0862">Zinc</keyword>
<keyword evidence="13" id="KW-1185">Reference proteome</keyword>
<dbReference type="GO" id="GO:0008270">
    <property type="term" value="F:zinc ion binding"/>
    <property type="evidence" value="ECO:0007669"/>
    <property type="project" value="UniProtKB-KW"/>
</dbReference>
<dbReference type="InterPro" id="IPR059033">
    <property type="entry name" value="C144_05_dom"/>
</dbReference>
<evidence type="ECO:0000313" key="13">
    <source>
        <dbReference type="Proteomes" id="UP001172102"/>
    </source>
</evidence>
<evidence type="ECO:0000256" key="7">
    <source>
        <dbReference type="PROSITE-ProRule" id="PRU00175"/>
    </source>
</evidence>
<dbReference type="InterPro" id="IPR017907">
    <property type="entry name" value="Znf_RING_CS"/>
</dbReference>
<evidence type="ECO:0000259" key="10">
    <source>
        <dbReference type="PROSITE" id="PS51192"/>
    </source>
</evidence>
<feature type="domain" description="Helicase C-terminal" evidence="11">
    <location>
        <begin position="1249"/>
        <end position="1402"/>
    </location>
</feature>
<dbReference type="PROSITE" id="PS51194">
    <property type="entry name" value="HELICASE_CTER"/>
    <property type="match status" value="1"/>
</dbReference>
<dbReference type="Gene3D" id="3.40.50.10810">
    <property type="entry name" value="Tandem AAA-ATPase domain"/>
    <property type="match status" value="1"/>
</dbReference>
<dbReference type="SUPFAM" id="SSF52540">
    <property type="entry name" value="P-loop containing nucleoside triphosphate hydrolases"/>
    <property type="match status" value="2"/>
</dbReference>
<dbReference type="CDD" id="cd18070">
    <property type="entry name" value="DEXQc_SHPRH"/>
    <property type="match status" value="1"/>
</dbReference>
<dbReference type="Pfam" id="PF26021">
    <property type="entry name" value="Ferritin_C144_05"/>
    <property type="match status" value="1"/>
</dbReference>
<keyword evidence="1" id="KW-0479">Metal-binding</keyword>
<feature type="compositionally biased region" description="Low complexity" evidence="8">
    <location>
        <begin position="744"/>
        <end position="763"/>
    </location>
</feature>
<comment type="caution">
    <text evidence="12">The sequence shown here is derived from an EMBL/GenBank/DDBJ whole genome shotgun (WGS) entry which is preliminary data.</text>
</comment>
<dbReference type="SMART" id="SM00490">
    <property type="entry name" value="HELICc"/>
    <property type="match status" value="1"/>
</dbReference>
<dbReference type="GO" id="GO:0016787">
    <property type="term" value="F:hydrolase activity"/>
    <property type="evidence" value="ECO:0007669"/>
    <property type="project" value="UniProtKB-KW"/>
</dbReference>
<dbReference type="FunFam" id="3.40.50.300:FF:001870">
    <property type="entry name" value="SNF2 family helicase/ATPase, putative"/>
    <property type="match status" value="1"/>
</dbReference>
<dbReference type="Pfam" id="PF00176">
    <property type="entry name" value="SNF2-rel_dom"/>
    <property type="match status" value="1"/>
</dbReference>
<evidence type="ECO:0000313" key="12">
    <source>
        <dbReference type="EMBL" id="KAK0720531.1"/>
    </source>
</evidence>
<dbReference type="InterPro" id="IPR027417">
    <property type="entry name" value="P-loop_NTPase"/>
</dbReference>
<dbReference type="PANTHER" id="PTHR45865">
    <property type="entry name" value="E3 UBIQUITIN-PROTEIN LIGASE SHPRH FAMILY MEMBER"/>
    <property type="match status" value="1"/>
</dbReference>
<evidence type="ECO:0000256" key="5">
    <source>
        <dbReference type="ARBA" id="ARBA00022833"/>
    </source>
</evidence>
<keyword evidence="2" id="KW-0547">Nucleotide-binding</keyword>
<dbReference type="GO" id="GO:0005524">
    <property type="term" value="F:ATP binding"/>
    <property type="evidence" value="ECO:0007669"/>
    <property type="project" value="InterPro"/>
</dbReference>
<evidence type="ECO:0000256" key="1">
    <source>
        <dbReference type="ARBA" id="ARBA00022723"/>
    </source>
</evidence>
<dbReference type="Gene3D" id="3.30.40.10">
    <property type="entry name" value="Zinc/RING finger domain, C3HC4 (zinc finger)"/>
    <property type="match status" value="1"/>
</dbReference>
<evidence type="ECO:0000259" key="11">
    <source>
        <dbReference type="PROSITE" id="PS51194"/>
    </source>
</evidence>
<dbReference type="GO" id="GO:0006974">
    <property type="term" value="P:DNA damage response"/>
    <property type="evidence" value="ECO:0007669"/>
    <property type="project" value="TreeGrafter"/>
</dbReference>
<dbReference type="Proteomes" id="UP001172102">
    <property type="component" value="Unassembled WGS sequence"/>
</dbReference>
<dbReference type="EMBL" id="JAUKUA010000003">
    <property type="protein sequence ID" value="KAK0720531.1"/>
    <property type="molecule type" value="Genomic_DNA"/>
</dbReference>
<dbReference type="PROSITE" id="PS51192">
    <property type="entry name" value="HELICASE_ATP_BIND_1"/>
    <property type="match status" value="1"/>
</dbReference>
<feature type="region of interest" description="Disordered" evidence="8">
    <location>
        <begin position="1"/>
        <end position="22"/>
    </location>
</feature>
<dbReference type="SMART" id="SM00184">
    <property type="entry name" value="RING"/>
    <property type="match status" value="1"/>
</dbReference>